<feature type="region of interest" description="Disordered" evidence="1">
    <location>
        <begin position="1"/>
        <end position="20"/>
    </location>
</feature>
<comment type="caution">
    <text evidence="2">The sequence shown here is derived from an EMBL/GenBank/DDBJ whole genome shotgun (WGS) entry which is preliminary data.</text>
</comment>
<evidence type="ECO:0000313" key="2">
    <source>
        <dbReference type="EMBL" id="MBB3705619.1"/>
    </source>
</evidence>
<dbReference type="RefSeq" id="WP_157097158.1">
    <property type="nucleotide sequence ID" value="NZ_CP015005.1"/>
</dbReference>
<protein>
    <submittedName>
        <fullName evidence="2">Uncharacterized protein</fullName>
    </submittedName>
</protein>
<evidence type="ECO:0000313" key="3">
    <source>
        <dbReference type="Proteomes" id="UP000577697"/>
    </source>
</evidence>
<gene>
    <name evidence="2" type="ORF">FHS67_001934</name>
</gene>
<proteinExistence type="predicted"/>
<accession>A0ABR6H528</accession>
<organism evidence="2 3">
    <name type="scientific">Aminobacter aminovorans</name>
    <name type="common">Chelatobacter heintzii</name>
    <dbReference type="NCBI Taxonomy" id="83263"/>
    <lineage>
        <taxon>Bacteria</taxon>
        <taxon>Pseudomonadati</taxon>
        <taxon>Pseudomonadota</taxon>
        <taxon>Alphaproteobacteria</taxon>
        <taxon>Hyphomicrobiales</taxon>
        <taxon>Phyllobacteriaceae</taxon>
        <taxon>Aminobacter</taxon>
    </lineage>
</organism>
<dbReference type="Proteomes" id="UP000577697">
    <property type="component" value="Unassembled WGS sequence"/>
</dbReference>
<sequence length="53" mass="5848">MPQPAKAHFDKDFTPANTADSATRTAAAAEFTAYHIGKISKNRERIAEKLDRS</sequence>
<dbReference type="EMBL" id="JACICB010000006">
    <property type="protein sequence ID" value="MBB3705619.1"/>
    <property type="molecule type" value="Genomic_DNA"/>
</dbReference>
<keyword evidence="3" id="KW-1185">Reference proteome</keyword>
<name>A0ABR6H528_AMIAI</name>
<evidence type="ECO:0000256" key="1">
    <source>
        <dbReference type="SAM" id="MobiDB-lite"/>
    </source>
</evidence>
<reference evidence="2 3" key="1">
    <citation type="submission" date="2020-08" db="EMBL/GenBank/DDBJ databases">
        <title>Genomic Encyclopedia of Type Strains, Phase IV (KMG-IV): sequencing the most valuable type-strain genomes for metagenomic binning, comparative biology and taxonomic classification.</title>
        <authorList>
            <person name="Goeker M."/>
        </authorList>
    </citation>
    <scope>NUCLEOTIDE SEQUENCE [LARGE SCALE GENOMIC DNA]</scope>
    <source>
        <strain evidence="2 3">DSM 10368</strain>
    </source>
</reference>